<dbReference type="InterPro" id="IPR036395">
    <property type="entry name" value="Cu_fist_DNA-bd_dom_sf"/>
</dbReference>
<dbReference type="GO" id="GO:0000981">
    <property type="term" value="F:DNA-binding transcription factor activity, RNA polymerase II-specific"/>
    <property type="evidence" value="ECO:0007669"/>
    <property type="project" value="TreeGrafter"/>
</dbReference>
<dbReference type="Pfam" id="PF00649">
    <property type="entry name" value="Copper-fist"/>
    <property type="match status" value="1"/>
</dbReference>
<keyword evidence="2" id="KW-0479">Metal-binding</keyword>
<dbReference type="GO" id="GO:0006878">
    <property type="term" value="P:intracellular copper ion homeostasis"/>
    <property type="evidence" value="ECO:0007669"/>
    <property type="project" value="TreeGrafter"/>
</dbReference>
<dbReference type="PROSITE" id="PS50073">
    <property type="entry name" value="COPPER_FIST_2"/>
    <property type="match status" value="1"/>
</dbReference>
<organism evidence="10 11">
    <name type="scientific">Fomitopsis schrenkii</name>
    <name type="common">Brown rot fungus</name>
    <dbReference type="NCBI Taxonomy" id="2126942"/>
    <lineage>
        <taxon>Eukaryota</taxon>
        <taxon>Fungi</taxon>
        <taxon>Dikarya</taxon>
        <taxon>Basidiomycota</taxon>
        <taxon>Agaricomycotina</taxon>
        <taxon>Agaricomycetes</taxon>
        <taxon>Polyporales</taxon>
        <taxon>Fomitopsis</taxon>
    </lineage>
</organism>
<dbReference type="InParanoid" id="S8FRU1"/>
<evidence type="ECO:0000259" key="9">
    <source>
        <dbReference type="PROSITE" id="PS50073"/>
    </source>
</evidence>
<evidence type="ECO:0000313" key="11">
    <source>
        <dbReference type="Proteomes" id="UP000015241"/>
    </source>
</evidence>
<proteinExistence type="predicted"/>
<gene>
    <name evidence="10" type="ORF">FOMPIDRAFT_1145789</name>
</gene>
<evidence type="ECO:0000256" key="2">
    <source>
        <dbReference type="ARBA" id="ARBA00022723"/>
    </source>
</evidence>
<dbReference type="GO" id="GO:0005507">
    <property type="term" value="F:copper ion binding"/>
    <property type="evidence" value="ECO:0007669"/>
    <property type="project" value="InterPro"/>
</dbReference>
<dbReference type="GO" id="GO:0006879">
    <property type="term" value="P:intracellular iron ion homeostasis"/>
    <property type="evidence" value="ECO:0007669"/>
    <property type="project" value="TreeGrafter"/>
</dbReference>
<dbReference type="PRINTS" id="PR00617">
    <property type="entry name" value="COPPERFIST"/>
</dbReference>
<feature type="compositionally biased region" description="Basic residues" evidence="8">
    <location>
        <begin position="138"/>
        <end position="148"/>
    </location>
</feature>
<evidence type="ECO:0000256" key="3">
    <source>
        <dbReference type="ARBA" id="ARBA00022833"/>
    </source>
</evidence>
<dbReference type="PANTHER" id="PTHR28088">
    <property type="entry name" value="TRANSCRIPTIONAL ACTIVATOR HAA1-RELATED"/>
    <property type="match status" value="1"/>
</dbReference>
<keyword evidence="7" id="KW-0539">Nucleus</keyword>
<keyword evidence="5" id="KW-0805">Transcription regulation</keyword>
<dbReference type="EMBL" id="KE504145">
    <property type="protein sequence ID" value="EPT00975.1"/>
    <property type="molecule type" value="Genomic_DNA"/>
</dbReference>
<feature type="region of interest" description="Disordered" evidence="8">
    <location>
        <begin position="137"/>
        <end position="248"/>
    </location>
</feature>
<feature type="domain" description="Copper-fist" evidence="9">
    <location>
        <begin position="1"/>
        <end position="40"/>
    </location>
</feature>
<reference evidence="10 11" key="1">
    <citation type="journal article" date="2012" name="Science">
        <title>The Paleozoic origin of enzymatic lignin decomposition reconstructed from 31 fungal genomes.</title>
        <authorList>
            <person name="Floudas D."/>
            <person name="Binder M."/>
            <person name="Riley R."/>
            <person name="Barry K."/>
            <person name="Blanchette R.A."/>
            <person name="Henrissat B."/>
            <person name="Martinez A.T."/>
            <person name="Otillar R."/>
            <person name="Spatafora J.W."/>
            <person name="Yadav J.S."/>
            <person name="Aerts A."/>
            <person name="Benoit I."/>
            <person name="Boyd A."/>
            <person name="Carlson A."/>
            <person name="Copeland A."/>
            <person name="Coutinho P.M."/>
            <person name="de Vries R.P."/>
            <person name="Ferreira P."/>
            <person name="Findley K."/>
            <person name="Foster B."/>
            <person name="Gaskell J."/>
            <person name="Glotzer D."/>
            <person name="Gorecki P."/>
            <person name="Heitman J."/>
            <person name="Hesse C."/>
            <person name="Hori C."/>
            <person name="Igarashi K."/>
            <person name="Jurgens J.A."/>
            <person name="Kallen N."/>
            <person name="Kersten P."/>
            <person name="Kohler A."/>
            <person name="Kuees U."/>
            <person name="Kumar T.K.A."/>
            <person name="Kuo A."/>
            <person name="LaButti K."/>
            <person name="Larrondo L.F."/>
            <person name="Lindquist E."/>
            <person name="Ling A."/>
            <person name="Lombard V."/>
            <person name="Lucas S."/>
            <person name="Lundell T."/>
            <person name="Martin R."/>
            <person name="McLaughlin D.J."/>
            <person name="Morgenstern I."/>
            <person name="Morin E."/>
            <person name="Murat C."/>
            <person name="Nagy L.G."/>
            <person name="Nolan M."/>
            <person name="Ohm R.A."/>
            <person name="Patyshakuliyeva A."/>
            <person name="Rokas A."/>
            <person name="Ruiz-Duenas F.J."/>
            <person name="Sabat G."/>
            <person name="Salamov A."/>
            <person name="Samejima M."/>
            <person name="Schmutz J."/>
            <person name="Slot J.C."/>
            <person name="St John F."/>
            <person name="Stenlid J."/>
            <person name="Sun H."/>
            <person name="Sun S."/>
            <person name="Syed K."/>
            <person name="Tsang A."/>
            <person name="Wiebenga A."/>
            <person name="Young D."/>
            <person name="Pisabarro A."/>
            <person name="Eastwood D.C."/>
            <person name="Martin F."/>
            <person name="Cullen D."/>
            <person name="Grigoriev I.V."/>
            <person name="Hibbett D.S."/>
        </authorList>
    </citation>
    <scope>NUCLEOTIDE SEQUENCE</scope>
    <source>
        <strain evidence="11">FP-58527</strain>
    </source>
</reference>
<evidence type="ECO:0000256" key="8">
    <source>
        <dbReference type="SAM" id="MobiDB-lite"/>
    </source>
</evidence>
<dbReference type="SUPFAM" id="SSF57879">
    <property type="entry name" value="Zinc domain conserved in yeast copper-regulated transcription factors"/>
    <property type="match status" value="1"/>
</dbReference>
<evidence type="ECO:0000256" key="4">
    <source>
        <dbReference type="ARBA" id="ARBA00023008"/>
    </source>
</evidence>
<dbReference type="STRING" id="743788.S8FRU1"/>
<dbReference type="OrthoDB" id="5600085at2759"/>
<keyword evidence="3" id="KW-0862">Zinc</keyword>
<feature type="non-terminal residue" evidence="10">
    <location>
        <position position="325"/>
    </location>
</feature>
<dbReference type="FunCoup" id="S8FRU1">
    <property type="interactions" value="178"/>
</dbReference>
<dbReference type="SMART" id="SM01090">
    <property type="entry name" value="Copper-fist"/>
    <property type="match status" value="1"/>
</dbReference>
<dbReference type="FunFam" id="3.90.430.10:FF:000001">
    <property type="entry name" value="Copper fist DNA-binding protein"/>
    <property type="match status" value="1"/>
</dbReference>
<dbReference type="eggNOG" id="ENOG502S7CA">
    <property type="taxonomic scope" value="Eukaryota"/>
</dbReference>
<name>S8FRU1_FOMSC</name>
<keyword evidence="4" id="KW-0186">Copper</keyword>
<evidence type="ECO:0000313" key="10">
    <source>
        <dbReference type="EMBL" id="EPT00975.1"/>
    </source>
</evidence>
<dbReference type="Gene3D" id="3.90.430.10">
    <property type="entry name" value="Copper fist DNA-binding domain"/>
    <property type="match status" value="1"/>
</dbReference>
<feature type="compositionally biased region" description="Pro residues" evidence="8">
    <location>
        <begin position="159"/>
        <end position="168"/>
    </location>
</feature>
<dbReference type="Proteomes" id="UP000015241">
    <property type="component" value="Unassembled WGS sequence"/>
</dbReference>
<dbReference type="InterPro" id="IPR001083">
    <property type="entry name" value="Cu_fist_DNA-bd_dom"/>
</dbReference>
<dbReference type="PANTHER" id="PTHR28088:SF5">
    <property type="entry name" value="TRANSCRIPTIONAL ACTIVATOR HAA1-RELATED"/>
    <property type="match status" value="1"/>
</dbReference>
<evidence type="ECO:0000256" key="7">
    <source>
        <dbReference type="ARBA" id="ARBA00023242"/>
    </source>
</evidence>
<accession>S8FRU1</accession>
<sequence length="325" mass="33843">MVYVGDKKYACESCIKGHRSSTCKHVDRPLYEIKKKGRPVTQCEHCRALRKTKQVHIKCTCGSLADAAGPSSLEKGGSKVSASAAFPSGLPPDLLEASIALQGVVSDSSDSEYSYASHPLCDCDGPECTGNCASARTLRSKGKGRARPRGGSSGKAPSLQPPREPPVAGPAGIVASAHAAGHRPVLPRPPPPEHQSPTRATHSPSTAPPNPSSSRRYSHGQLFSPYGRAYEHMRPSPPPPAQSPQTLPIAAPIPIDSVTGLPDFQPWPAFSAASPSSVLAGITICGCGPNCACPGCFEHRGRDALSSAACANPDVCMACLDCLPN</sequence>
<dbReference type="HOGENOM" id="CLU_025811_1_0_1"/>
<dbReference type="SMART" id="SM00412">
    <property type="entry name" value="Cu_FIST"/>
    <property type="match status" value="1"/>
</dbReference>
<dbReference type="InterPro" id="IPR051763">
    <property type="entry name" value="Copper_Homeo_Regul"/>
</dbReference>
<evidence type="ECO:0000256" key="5">
    <source>
        <dbReference type="ARBA" id="ARBA00023015"/>
    </source>
</evidence>
<comment type="subcellular location">
    <subcellularLocation>
        <location evidence="1">Nucleus</location>
    </subcellularLocation>
</comment>
<dbReference type="AlphaFoldDB" id="S8FRU1"/>
<evidence type="ECO:0000256" key="1">
    <source>
        <dbReference type="ARBA" id="ARBA00004123"/>
    </source>
</evidence>
<keyword evidence="6" id="KW-0804">Transcription</keyword>
<dbReference type="GO" id="GO:0045944">
    <property type="term" value="P:positive regulation of transcription by RNA polymerase II"/>
    <property type="evidence" value="ECO:0007669"/>
    <property type="project" value="TreeGrafter"/>
</dbReference>
<protein>
    <recommendedName>
        <fullName evidence="9">Copper-fist domain-containing protein</fullName>
    </recommendedName>
</protein>
<dbReference type="GO" id="GO:0005634">
    <property type="term" value="C:nucleus"/>
    <property type="evidence" value="ECO:0007669"/>
    <property type="project" value="UniProtKB-SubCell"/>
</dbReference>
<dbReference type="GO" id="GO:0000978">
    <property type="term" value="F:RNA polymerase II cis-regulatory region sequence-specific DNA binding"/>
    <property type="evidence" value="ECO:0007669"/>
    <property type="project" value="TreeGrafter"/>
</dbReference>
<keyword evidence="11" id="KW-1185">Reference proteome</keyword>
<evidence type="ECO:0000256" key="6">
    <source>
        <dbReference type="ARBA" id="ARBA00023163"/>
    </source>
</evidence>